<protein>
    <submittedName>
        <fullName evidence="1">Uncharacterized protein</fullName>
    </submittedName>
</protein>
<accession>X1JE53</accession>
<proteinExistence type="predicted"/>
<dbReference type="Pfam" id="PF03683">
    <property type="entry name" value="UPF0175"/>
    <property type="match status" value="1"/>
</dbReference>
<comment type="caution">
    <text evidence="1">The sequence shown here is derived from an EMBL/GenBank/DDBJ whole genome shotgun (WGS) entry which is preliminary data.</text>
</comment>
<dbReference type="EMBL" id="BARU01042866">
    <property type="protein sequence ID" value="GAH76619.1"/>
    <property type="molecule type" value="Genomic_DNA"/>
</dbReference>
<name>X1JE53_9ZZZZ</name>
<evidence type="ECO:0000313" key="1">
    <source>
        <dbReference type="EMBL" id="GAH76619.1"/>
    </source>
</evidence>
<sequence>MKLELPDDVIHRAEVTVRELRLGLAIQLYVDHRINHQDACQLAGIASHVFNRELTGRDIGVHVYPKSSQGSERRAG</sequence>
<gene>
    <name evidence="1" type="ORF">S03H2_65769</name>
</gene>
<dbReference type="InterPro" id="IPR005368">
    <property type="entry name" value="UPF0175"/>
</dbReference>
<reference evidence="1" key="1">
    <citation type="journal article" date="2014" name="Front. Microbiol.">
        <title>High frequency of phylogenetically diverse reductive dehalogenase-homologous genes in deep subseafloor sedimentary metagenomes.</title>
        <authorList>
            <person name="Kawai M."/>
            <person name="Futagami T."/>
            <person name="Toyoda A."/>
            <person name="Takaki Y."/>
            <person name="Nishi S."/>
            <person name="Hori S."/>
            <person name="Arai W."/>
            <person name="Tsubouchi T."/>
            <person name="Morono Y."/>
            <person name="Uchiyama I."/>
            <person name="Ito T."/>
            <person name="Fujiyama A."/>
            <person name="Inagaki F."/>
            <person name="Takami H."/>
        </authorList>
    </citation>
    <scope>NUCLEOTIDE SEQUENCE</scope>
    <source>
        <strain evidence="1">Expedition CK06-06</strain>
    </source>
</reference>
<organism evidence="1">
    <name type="scientific">marine sediment metagenome</name>
    <dbReference type="NCBI Taxonomy" id="412755"/>
    <lineage>
        <taxon>unclassified sequences</taxon>
        <taxon>metagenomes</taxon>
        <taxon>ecological metagenomes</taxon>
    </lineage>
</organism>
<dbReference type="AlphaFoldDB" id="X1JE53"/>